<proteinExistence type="predicted"/>
<comment type="caution">
    <text evidence="1">The sequence shown here is derived from an EMBL/GenBank/DDBJ whole genome shotgun (WGS) entry which is preliminary data.</text>
</comment>
<dbReference type="EMBL" id="JAHRIN010018796">
    <property type="protein sequence ID" value="MEQ2198141.1"/>
    <property type="molecule type" value="Genomic_DNA"/>
</dbReference>
<keyword evidence="2" id="KW-1185">Reference proteome</keyword>
<accession>A0ABV0QRS9</accession>
<name>A0ABV0QRS9_9TELE</name>
<evidence type="ECO:0000313" key="2">
    <source>
        <dbReference type="Proteomes" id="UP001434883"/>
    </source>
</evidence>
<sequence length="138" mass="15156">MFWFIYVQDQSPSSGVPPALSSGSDHCYLMLLQSQGWKLSHVFISIGPSSAGGSSAVVHSSYPSSCCLLHKHFCVSVVEPFLLHPSHNKLYGPEEARPSSFALITFCLPKNETSVQLLLQTSWRRSPRRAGDFSSGIQ</sequence>
<organism evidence="1 2">
    <name type="scientific">Xenoophorus captivus</name>
    <dbReference type="NCBI Taxonomy" id="1517983"/>
    <lineage>
        <taxon>Eukaryota</taxon>
        <taxon>Metazoa</taxon>
        <taxon>Chordata</taxon>
        <taxon>Craniata</taxon>
        <taxon>Vertebrata</taxon>
        <taxon>Euteleostomi</taxon>
        <taxon>Actinopterygii</taxon>
        <taxon>Neopterygii</taxon>
        <taxon>Teleostei</taxon>
        <taxon>Neoteleostei</taxon>
        <taxon>Acanthomorphata</taxon>
        <taxon>Ovalentaria</taxon>
        <taxon>Atherinomorphae</taxon>
        <taxon>Cyprinodontiformes</taxon>
        <taxon>Goodeidae</taxon>
        <taxon>Xenoophorus</taxon>
    </lineage>
</organism>
<evidence type="ECO:0000313" key="1">
    <source>
        <dbReference type="EMBL" id="MEQ2198141.1"/>
    </source>
</evidence>
<gene>
    <name evidence="1" type="ORF">XENOCAPTIV_008448</name>
</gene>
<reference evidence="1 2" key="1">
    <citation type="submission" date="2021-06" db="EMBL/GenBank/DDBJ databases">
        <authorList>
            <person name="Palmer J.M."/>
        </authorList>
    </citation>
    <scope>NUCLEOTIDE SEQUENCE [LARGE SCALE GENOMIC DNA]</scope>
    <source>
        <strain evidence="1 2">XC_2019</strain>
        <tissue evidence="1">Muscle</tissue>
    </source>
</reference>
<protein>
    <submittedName>
        <fullName evidence="1">Uncharacterized protein</fullName>
    </submittedName>
</protein>
<dbReference type="Proteomes" id="UP001434883">
    <property type="component" value="Unassembled WGS sequence"/>
</dbReference>